<keyword evidence="2" id="KW-0560">Oxidoreductase</keyword>
<keyword evidence="2" id="KW-0503">Monooxygenase</keyword>
<sequence length="404" mass="44375">MRDERILISGAGIAGLASAYWLARHGFRPTVIESAPELRTGGQGVDIRDTAIEVAHRMGIMARIRESATDVMGIRFVGADGRDRARIDMQGIKDKLGSAEVEILRSDLIRILHKLSADTVEYIFGDAIQTLGQDEHGVDVTFAHRAAGRFDLVIGADGLHSAVRRMAFGPEAEFVRYMNHYFAFGDTDAALGPDRWVTMFNTPGRMVGIYRSGKHPQAKAYLMFRSPPLDVDLRDRTAARALLSAEFDGETTWHTTELLAGILADPNVYVDALAQVRMDSWSIGRTALIGDAAHCPSPVSGAGAELALVGAYTLAGELAERASEHRTAFRRYEQIHRPLVHRKQQVGPNLRLMVPKTRLGIAVRNSIARLPLLESMAGMERLMAPAATGPLPDYGEDERVTRRI</sequence>
<dbReference type="Gene3D" id="3.30.9.10">
    <property type="entry name" value="D-Amino Acid Oxidase, subunit A, domain 2"/>
    <property type="match status" value="1"/>
</dbReference>
<gene>
    <name evidence="2" type="ORF">AB0I48_02790</name>
</gene>
<dbReference type="PANTHER" id="PTHR46865:SF2">
    <property type="entry name" value="MONOOXYGENASE"/>
    <property type="match status" value="1"/>
</dbReference>
<dbReference type="EMBL" id="JBFAKC010000001">
    <property type="protein sequence ID" value="MEV0706468.1"/>
    <property type="molecule type" value="Genomic_DNA"/>
</dbReference>
<dbReference type="PRINTS" id="PR00420">
    <property type="entry name" value="RNGMNOXGNASE"/>
</dbReference>
<evidence type="ECO:0000313" key="3">
    <source>
        <dbReference type="Proteomes" id="UP001551695"/>
    </source>
</evidence>
<keyword evidence="3" id="KW-1185">Reference proteome</keyword>
<dbReference type="Proteomes" id="UP001551695">
    <property type="component" value="Unassembled WGS sequence"/>
</dbReference>
<dbReference type="InterPro" id="IPR002938">
    <property type="entry name" value="FAD-bd"/>
</dbReference>
<dbReference type="InterPro" id="IPR036188">
    <property type="entry name" value="FAD/NAD-bd_sf"/>
</dbReference>
<comment type="caution">
    <text evidence="2">The sequence shown here is derived from an EMBL/GenBank/DDBJ whole genome shotgun (WGS) entry which is preliminary data.</text>
</comment>
<dbReference type="Pfam" id="PF01494">
    <property type="entry name" value="FAD_binding_3"/>
    <property type="match status" value="1"/>
</dbReference>
<dbReference type="InterPro" id="IPR051704">
    <property type="entry name" value="FAD_aromatic-hydroxylase"/>
</dbReference>
<evidence type="ECO:0000313" key="2">
    <source>
        <dbReference type="EMBL" id="MEV0706468.1"/>
    </source>
</evidence>
<dbReference type="RefSeq" id="WP_357779691.1">
    <property type="nucleotide sequence ID" value="NZ_JBFAKC010000001.1"/>
</dbReference>
<reference evidence="2 3" key="1">
    <citation type="submission" date="2024-06" db="EMBL/GenBank/DDBJ databases">
        <title>The Natural Products Discovery Center: Release of the First 8490 Sequenced Strains for Exploring Actinobacteria Biosynthetic Diversity.</title>
        <authorList>
            <person name="Kalkreuter E."/>
            <person name="Kautsar S.A."/>
            <person name="Yang D."/>
            <person name="Bader C.D."/>
            <person name="Teijaro C.N."/>
            <person name="Fluegel L."/>
            <person name="Davis C.M."/>
            <person name="Simpson J.R."/>
            <person name="Lauterbach L."/>
            <person name="Steele A.D."/>
            <person name="Gui C."/>
            <person name="Meng S."/>
            <person name="Li G."/>
            <person name="Viehrig K."/>
            <person name="Ye F."/>
            <person name="Su P."/>
            <person name="Kiefer A.F."/>
            <person name="Nichols A."/>
            <person name="Cepeda A.J."/>
            <person name="Yan W."/>
            <person name="Fan B."/>
            <person name="Jiang Y."/>
            <person name="Adhikari A."/>
            <person name="Zheng C.-J."/>
            <person name="Schuster L."/>
            <person name="Cowan T.M."/>
            <person name="Smanski M.J."/>
            <person name="Chevrette M.G."/>
            <person name="De Carvalho L.P.S."/>
            <person name="Shen B."/>
        </authorList>
    </citation>
    <scope>NUCLEOTIDE SEQUENCE [LARGE SCALE GENOMIC DNA]</scope>
    <source>
        <strain evidence="2 3">NPDC050403</strain>
    </source>
</reference>
<evidence type="ECO:0000259" key="1">
    <source>
        <dbReference type="Pfam" id="PF01494"/>
    </source>
</evidence>
<dbReference type="Gene3D" id="3.50.50.60">
    <property type="entry name" value="FAD/NAD(P)-binding domain"/>
    <property type="match status" value="1"/>
</dbReference>
<dbReference type="SUPFAM" id="SSF51905">
    <property type="entry name" value="FAD/NAD(P)-binding domain"/>
    <property type="match status" value="1"/>
</dbReference>
<accession>A0ABV3FM20</accession>
<feature type="domain" description="FAD-binding" evidence="1">
    <location>
        <begin position="6"/>
        <end position="326"/>
    </location>
</feature>
<name>A0ABV3FM20_9NOCA</name>
<organism evidence="2 3">
    <name type="scientific">Nocardia aurea</name>
    <dbReference type="NCBI Taxonomy" id="2144174"/>
    <lineage>
        <taxon>Bacteria</taxon>
        <taxon>Bacillati</taxon>
        <taxon>Actinomycetota</taxon>
        <taxon>Actinomycetes</taxon>
        <taxon>Mycobacteriales</taxon>
        <taxon>Nocardiaceae</taxon>
        <taxon>Nocardia</taxon>
    </lineage>
</organism>
<protein>
    <submittedName>
        <fullName evidence="2">FAD-dependent monooxygenase</fullName>
    </submittedName>
</protein>
<proteinExistence type="predicted"/>
<dbReference type="PANTHER" id="PTHR46865">
    <property type="entry name" value="OXIDOREDUCTASE-RELATED"/>
    <property type="match status" value="1"/>
</dbReference>
<dbReference type="GO" id="GO:0004497">
    <property type="term" value="F:monooxygenase activity"/>
    <property type="evidence" value="ECO:0007669"/>
    <property type="project" value="UniProtKB-KW"/>
</dbReference>